<proteinExistence type="predicted"/>
<gene>
    <name evidence="2" type="ORF">C1949_18830</name>
</gene>
<dbReference type="RefSeq" id="WP_104739913.1">
    <property type="nucleotide sequence ID" value="NZ_BMHR01000034.1"/>
</dbReference>
<dbReference type="EMBL" id="PPSK01000039">
    <property type="protein sequence ID" value="POB00796.1"/>
    <property type="molecule type" value="Genomic_DNA"/>
</dbReference>
<sequence>MNGLNWLWENASTLAAIATLLALLTALATWVRLLHRRKKPFVLTAADFHPSLLPGDWTVFIRIRNRSDQPLSILRIDIWGPRKHYLRSIAGDLTEGKNMHSTLAVFSQDSATLAPGSTFSTSNHDLDHDAATTLFRSDNQLGVITDRGDYALSLPKLQIHPTQLDAVDFELETSSRWAHTWNKARVWLATRIRHQATQCWLLGIKNQR</sequence>
<evidence type="ECO:0000313" key="3">
    <source>
        <dbReference type="Proteomes" id="UP000243451"/>
    </source>
</evidence>
<dbReference type="AlphaFoldDB" id="A0A2P4EQA6"/>
<keyword evidence="1" id="KW-1133">Transmembrane helix</keyword>
<reference evidence="2 3" key="1">
    <citation type="submission" date="2018-01" db="EMBL/GenBank/DDBJ databases">
        <title>Draft genome of the type strain Pseudomonas oceani DSM 100277 isolated from the deep water in Okinawa trough, northwestern Pacific Ocean.</title>
        <authorList>
            <person name="Gomila M."/>
            <person name="Mulet M."/>
            <person name="Garcia-Valdes E."/>
            <person name="Lalucat J."/>
        </authorList>
    </citation>
    <scope>NUCLEOTIDE SEQUENCE [LARGE SCALE GENOMIC DNA]</scope>
    <source>
        <strain evidence="2 3">DSM 100277</strain>
    </source>
</reference>
<accession>A0A2P4EQA6</accession>
<feature type="transmembrane region" description="Helical" evidence="1">
    <location>
        <begin position="12"/>
        <end position="31"/>
    </location>
</feature>
<name>A0A2P4EQA6_9GAMM</name>
<comment type="caution">
    <text evidence="2">The sequence shown here is derived from an EMBL/GenBank/DDBJ whole genome shotgun (WGS) entry which is preliminary data.</text>
</comment>
<dbReference type="Proteomes" id="UP000243451">
    <property type="component" value="Unassembled WGS sequence"/>
</dbReference>
<keyword evidence="1" id="KW-0472">Membrane</keyword>
<keyword evidence="1" id="KW-0812">Transmembrane</keyword>
<organism evidence="2 3">
    <name type="scientific">Halopseudomonas oceani</name>
    <dbReference type="NCBI Taxonomy" id="1708783"/>
    <lineage>
        <taxon>Bacteria</taxon>
        <taxon>Pseudomonadati</taxon>
        <taxon>Pseudomonadota</taxon>
        <taxon>Gammaproteobacteria</taxon>
        <taxon>Pseudomonadales</taxon>
        <taxon>Pseudomonadaceae</taxon>
        <taxon>Halopseudomonas</taxon>
    </lineage>
</organism>
<protein>
    <submittedName>
        <fullName evidence="2">Uncharacterized protein</fullName>
    </submittedName>
</protein>
<keyword evidence="3" id="KW-1185">Reference proteome</keyword>
<evidence type="ECO:0000313" key="2">
    <source>
        <dbReference type="EMBL" id="POB00796.1"/>
    </source>
</evidence>
<dbReference type="OrthoDB" id="7029119at2"/>
<evidence type="ECO:0000256" key="1">
    <source>
        <dbReference type="SAM" id="Phobius"/>
    </source>
</evidence>